<dbReference type="InterPro" id="IPR010730">
    <property type="entry name" value="HET"/>
</dbReference>
<dbReference type="AlphaFoldDB" id="A0A6A5Z8T0"/>
<dbReference type="EMBL" id="ML977324">
    <property type="protein sequence ID" value="KAF2115127.1"/>
    <property type="molecule type" value="Genomic_DNA"/>
</dbReference>
<dbReference type="Proteomes" id="UP000799770">
    <property type="component" value="Unassembled WGS sequence"/>
</dbReference>
<sequence>MCGIKSLFIRPRSQPKIHSCLLDPLPFPNAFPTNENDVPQKTYFVDKHLLDSNLARDWLEDCDRNHPYCKPPPSLKIDVKQLLFVDVLDERIVFIPPGHVKFAALSYVWGHCEITKTTSLNLDILKRIGGLSSSSPNAKIPRTVRDAMHLTARLGLRYLWVDCLSII</sequence>
<dbReference type="PANTHER" id="PTHR33112">
    <property type="entry name" value="DOMAIN PROTEIN, PUTATIVE-RELATED"/>
    <property type="match status" value="1"/>
</dbReference>
<evidence type="ECO:0000259" key="1">
    <source>
        <dbReference type="Pfam" id="PF06985"/>
    </source>
</evidence>
<evidence type="ECO:0000313" key="3">
    <source>
        <dbReference type="Proteomes" id="UP000799770"/>
    </source>
</evidence>
<feature type="non-terminal residue" evidence="2">
    <location>
        <position position="167"/>
    </location>
</feature>
<accession>A0A6A5Z8T0</accession>
<dbReference type="PANTHER" id="PTHR33112:SF12">
    <property type="entry name" value="HETEROKARYON INCOMPATIBILITY DOMAIN-CONTAINING PROTEIN"/>
    <property type="match status" value="1"/>
</dbReference>
<evidence type="ECO:0000313" key="2">
    <source>
        <dbReference type="EMBL" id="KAF2115127.1"/>
    </source>
</evidence>
<keyword evidence="3" id="KW-1185">Reference proteome</keyword>
<dbReference type="Pfam" id="PF06985">
    <property type="entry name" value="HET"/>
    <property type="match status" value="1"/>
</dbReference>
<dbReference type="OrthoDB" id="5135333at2759"/>
<protein>
    <recommendedName>
        <fullName evidence="1">Heterokaryon incompatibility domain-containing protein</fullName>
    </recommendedName>
</protein>
<proteinExistence type="predicted"/>
<feature type="domain" description="Heterokaryon incompatibility" evidence="1">
    <location>
        <begin position="102"/>
        <end position="167"/>
    </location>
</feature>
<gene>
    <name evidence="2" type="ORF">BDV96DRAFT_494094</name>
</gene>
<reference evidence="2" key="1">
    <citation type="journal article" date="2020" name="Stud. Mycol.">
        <title>101 Dothideomycetes genomes: a test case for predicting lifestyles and emergence of pathogens.</title>
        <authorList>
            <person name="Haridas S."/>
            <person name="Albert R."/>
            <person name="Binder M."/>
            <person name="Bloem J."/>
            <person name="Labutti K."/>
            <person name="Salamov A."/>
            <person name="Andreopoulos B."/>
            <person name="Baker S."/>
            <person name="Barry K."/>
            <person name="Bills G."/>
            <person name="Bluhm B."/>
            <person name="Cannon C."/>
            <person name="Castanera R."/>
            <person name="Culley D."/>
            <person name="Daum C."/>
            <person name="Ezra D."/>
            <person name="Gonzalez J."/>
            <person name="Henrissat B."/>
            <person name="Kuo A."/>
            <person name="Liang C."/>
            <person name="Lipzen A."/>
            <person name="Lutzoni F."/>
            <person name="Magnuson J."/>
            <person name="Mondo S."/>
            <person name="Nolan M."/>
            <person name="Ohm R."/>
            <person name="Pangilinan J."/>
            <person name="Park H.-J."/>
            <person name="Ramirez L."/>
            <person name="Alfaro M."/>
            <person name="Sun H."/>
            <person name="Tritt A."/>
            <person name="Yoshinaga Y."/>
            <person name="Zwiers L.-H."/>
            <person name="Turgeon B."/>
            <person name="Goodwin S."/>
            <person name="Spatafora J."/>
            <person name="Crous P."/>
            <person name="Grigoriev I."/>
        </authorList>
    </citation>
    <scope>NUCLEOTIDE SEQUENCE</scope>
    <source>
        <strain evidence="2">CBS 627.86</strain>
    </source>
</reference>
<name>A0A6A5Z8T0_9PLEO</name>
<organism evidence="2 3">
    <name type="scientific">Lophiotrema nucula</name>
    <dbReference type="NCBI Taxonomy" id="690887"/>
    <lineage>
        <taxon>Eukaryota</taxon>
        <taxon>Fungi</taxon>
        <taxon>Dikarya</taxon>
        <taxon>Ascomycota</taxon>
        <taxon>Pezizomycotina</taxon>
        <taxon>Dothideomycetes</taxon>
        <taxon>Pleosporomycetidae</taxon>
        <taxon>Pleosporales</taxon>
        <taxon>Lophiotremataceae</taxon>
        <taxon>Lophiotrema</taxon>
    </lineage>
</organism>